<keyword evidence="2" id="KW-1185">Reference proteome</keyword>
<organism evidence="1 2">
    <name type="scientific">Coleofasciculus chthonoplastes PCC 7420</name>
    <dbReference type="NCBI Taxonomy" id="118168"/>
    <lineage>
        <taxon>Bacteria</taxon>
        <taxon>Bacillati</taxon>
        <taxon>Cyanobacteriota</taxon>
        <taxon>Cyanophyceae</taxon>
        <taxon>Coleofasciculales</taxon>
        <taxon>Coleofasciculaceae</taxon>
        <taxon>Coleofasciculus</taxon>
    </lineage>
</organism>
<dbReference type="EMBL" id="DS989859">
    <property type="protein sequence ID" value="EDX73255.1"/>
    <property type="molecule type" value="Genomic_DNA"/>
</dbReference>
<proteinExistence type="predicted"/>
<dbReference type="RefSeq" id="WP_006103718.1">
    <property type="nucleotide sequence ID" value="NZ_DS989859.1"/>
</dbReference>
<dbReference type="eggNOG" id="ENOG5031CQ6">
    <property type="taxonomic scope" value="Bacteria"/>
</dbReference>
<dbReference type="HOGENOM" id="CLU_1821811_0_0_3"/>
<dbReference type="STRING" id="118168.MC7420_4502"/>
<evidence type="ECO:0000313" key="2">
    <source>
        <dbReference type="Proteomes" id="UP000003835"/>
    </source>
</evidence>
<dbReference type="OrthoDB" id="456093at2"/>
<protein>
    <submittedName>
        <fullName evidence="1">Uncharacterized protein</fullName>
    </submittedName>
</protein>
<reference evidence="1 2" key="1">
    <citation type="submission" date="2008-07" db="EMBL/GenBank/DDBJ databases">
        <authorList>
            <person name="Tandeau de Marsac N."/>
            <person name="Ferriera S."/>
            <person name="Johnson J."/>
            <person name="Kravitz S."/>
            <person name="Beeson K."/>
            <person name="Sutton G."/>
            <person name="Rogers Y.-H."/>
            <person name="Friedman R."/>
            <person name="Frazier M."/>
            <person name="Venter J.C."/>
        </authorList>
    </citation>
    <scope>NUCLEOTIDE SEQUENCE [LARGE SCALE GENOMIC DNA]</scope>
    <source>
        <strain evidence="1 2">PCC 7420</strain>
    </source>
</reference>
<dbReference type="Proteomes" id="UP000003835">
    <property type="component" value="Unassembled WGS sequence"/>
</dbReference>
<gene>
    <name evidence="1" type="ORF">MC7420_4502</name>
</gene>
<name>B4VY76_9CYAN</name>
<dbReference type="AlphaFoldDB" id="B4VY76"/>
<accession>B4VY76</accession>
<sequence>MAWKYYSLVEDGRKFHSLDQIAQTLVLDARQRDRQSLNQSFKMREAVAYGLERFWGEHLRLKGKSKKNGDEFDCKGEYWKATWDALVSIMQPAGVTIPNDPVDVRNPNTVQAMAGKLWSITVEDQRIILAVLTQLCDAIVWWTQRYKGPGNLSSDEEN</sequence>
<evidence type="ECO:0000313" key="1">
    <source>
        <dbReference type="EMBL" id="EDX73255.1"/>
    </source>
</evidence>